<evidence type="ECO:0000256" key="9">
    <source>
        <dbReference type="ARBA" id="ARBA00023303"/>
    </source>
</evidence>
<keyword evidence="4 11" id="KW-1133">Transmembrane helix</keyword>
<keyword evidence="8" id="KW-0868">Chloride</keyword>
<dbReference type="InterPro" id="IPR001807">
    <property type="entry name" value="ClC"/>
</dbReference>
<dbReference type="Pfam" id="PF00654">
    <property type="entry name" value="Voltage_CLC"/>
    <property type="match status" value="1"/>
</dbReference>
<feature type="domain" description="CBS" evidence="12">
    <location>
        <begin position="449"/>
        <end position="508"/>
    </location>
</feature>
<evidence type="ECO:0000256" key="10">
    <source>
        <dbReference type="PROSITE-ProRule" id="PRU00703"/>
    </source>
</evidence>
<dbReference type="SUPFAM" id="SSF54631">
    <property type="entry name" value="CBS-domain pair"/>
    <property type="match status" value="1"/>
</dbReference>
<dbReference type="Pfam" id="PF00571">
    <property type="entry name" value="CBS"/>
    <property type="match status" value="2"/>
</dbReference>
<keyword evidence="9" id="KW-0407">Ion channel</keyword>
<comment type="caution">
    <text evidence="13">The sequence shown here is derived from an EMBL/GenBank/DDBJ whole genome shotgun (WGS) entry which is preliminary data.</text>
</comment>
<reference evidence="13 14" key="1">
    <citation type="submission" date="2020-11" db="EMBL/GenBank/DDBJ databases">
        <title>WGS of Herminiimonas contaminans strain Marseille-Q4544 isolated from planarians Schmidtea mediterranea.</title>
        <authorList>
            <person name="Kangale L."/>
        </authorList>
    </citation>
    <scope>NUCLEOTIDE SEQUENCE [LARGE SCALE GENOMIC DNA]</scope>
    <source>
        <strain evidence="13 14">Marseille-Q4544</strain>
    </source>
</reference>
<protein>
    <submittedName>
        <fullName evidence="13">Chloride channel protein</fullName>
    </submittedName>
</protein>
<evidence type="ECO:0000259" key="12">
    <source>
        <dbReference type="PROSITE" id="PS51371"/>
    </source>
</evidence>
<dbReference type="RefSeq" id="WP_195875086.1">
    <property type="nucleotide sequence ID" value="NZ_JADOEL010000003.1"/>
</dbReference>
<proteinExistence type="predicted"/>
<evidence type="ECO:0000256" key="7">
    <source>
        <dbReference type="ARBA" id="ARBA00023173"/>
    </source>
</evidence>
<name>A0ABS0ER74_9BURK</name>
<dbReference type="InterPro" id="IPR000644">
    <property type="entry name" value="CBS_dom"/>
</dbReference>
<keyword evidence="7" id="KW-0869">Chloride channel</keyword>
<dbReference type="SMART" id="SM00116">
    <property type="entry name" value="CBS"/>
    <property type="match status" value="2"/>
</dbReference>
<keyword evidence="10" id="KW-0129">CBS domain</keyword>
<keyword evidence="3 11" id="KW-0812">Transmembrane</keyword>
<evidence type="ECO:0000256" key="1">
    <source>
        <dbReference type="ARBA" id="ARBA00004141"/>
    </source>
</evidence>
<feature type="transmembrane region" description="Helical" evidence="11">
    <location>
        <begin position="337"/>
        <end position="356"/>
    </location>
</feature>
<feature type="transmembrane region" description="Helical" evidence="11">
    <location>
        <begin position="309"/>
        <end position="331"/>
    </location>
</feature>
<dbReference type="CDD" id="cd00400">
    <property type="entry name" value="Voltage_gated_ClC"/>
    <property type="match status" value="1"/>
</dbReference>
<dbReference type="EMBL" id="JADOEL010000003">
    <property type="protein sequence ID" value="MBF8177351.1"/>
    <property type="molecule type" value="Genomic_DNA"/>
</dbReference>
<keyword evidence="5" id="KW-0406">Ion transport</keyword>
<organism evidence="13 14">
    <name type="scientific">Herminiimonas contaminans</name>
    <dbReference type="NCBI Taxonomy" id="1111140"/>
    <lineage>
        <taxon>Bacteria</taxon>
        <taxon>Pseudomonadati</taxon>
        <taxon>Pseudomonadota</taxon>
        <taxon>Betaproteobacteria</taxon>
        <taxon>Burkholderiales</taxon>
        <taxon>Oxalobacteraceae</taxon>
        <taxon>Herminiimonas</taxon>
    </lineage>
</organism>
<dbReference type="Gene3D" id="3.10.580.10">
    <property type="entry name" value="CBS-domain"/>
    <property type="match status" value="1"/>
</dbReference>
<feature type="transmembrane region" description="Helical" evidence="11">
    <location>
        <begin position="272"/>
        <end position="289"/>
    </location>
</feature>
<feature type="transmembrane region" description="Helical" evidence="11">
    <location>
        <begin position="230"/>
        <end position="252"/>
    </location>
</feature>
<evidence type="ECO:0000313" key="14">
    <source>
        <dbReference type="Proteomes" id="UP000657372"/>
    </source>
</evidence>
<feature type="transmembrane region" description="Helical" evidence="11">
    <location>
        <begin position="201"/>
        <end position="218"/>
    </location>
</feature>
<feature type="transmembrane region" description="Helical" evidence="11">
    <location>
        <begin position="67"/>
        <end position="86"/>
    </location>
</feature>
<dbReference type="PRINTS" id="PR00762">
    <property type="entry name" value="CLCHANNEL"/>
</dbReference>
<accession>A0ABS0ER74</accession>
<keyword evidence="6 11" id="KW-0472">Membrane</keyword>
<dbReference type="Proteomes" id="UP000657372">
    <property type="component" value="Unassembled WGS sequence"/>
</dbReference>
<evidence type="ECO:0000256" key="11">
    <source>
        <dbReference type="SAM" id="Phobius"/>
    </source>
</evidence>
<sequence length="584" mass="62371">MHKTNSSHQRDFSLDKRILLLCAIAVVIGVISTVAAYVLLNAIHFFTNLFFFQTLSFADRSPANHTLGAWVIALPVIGGLIAGLIARYGSDKVRGHGIPEAIEAILFRKSQMSPKVAVLKPLTSGIVIGSGGPFGAEGPIIMTGGAIGSLIAQNFSISAAERKTLLVAGATAGMTAVFGTPVAAVLLAVELLLFEWRPRSLLPVILACAVAAFCRPLLLDSGPLFPLHTAPVGMAAFGICIVAGLLSGMLSASMSLALYRVEDWFGKLPVHWMWWPAIGGLVVGIGGYFQPRALGVGYDVISDLLNNHIALSVALSLLLVKAVIWVVALGSGTSGGVLAPLLMLGAGLGAVIAHLFPGSDPTLWPLVCMAAVLAGVLGAPLTAAIFALGLTGDFNALLPLLLATGVSYGFTVLLMKRSIMTEKIARRGLHIYREYSVDPQERAFVSEVMTKEPMSIDAHLTLHEAAQQYFGSEQKHRSFPVVDTHGTLLGMLERDNLLHHIALHGGDQQLVSILDAKHLSLALPTETCQVVGRRMAIQHVERLPVVVDKESRCLLGIISRSDLLKPAHTVFHEEHVRERLFRSS</sequence>
<feature type="transmembrane region" description="Helical" evidence="11">
    <location>
        <begin position="20"/>
        <end position="47"/>
    </location>
</feature>
<dbReference type="PANTHER" id="PTHR43427">
    <property type="entry name" value="CHLORIDE CHANNEL PROTEIN CLC-E"/>
    <property type="match status" value="1"/>
</dbReference>
<evidence type="ECO:0000256" key="4">
    <source>
        <dbReference type="ARBA" id="ARBA00022989"/>
    </source>
</evidence>
<gene>
    <name evidence="13" type="ORF">IXC47_06645</name>
</gene>
<keyword evidence="14" id="KW-1185">Reference proteome</keyword>
<comment type="subcellular location">
    <subcellularLocation>
        <location evidence="1">Membrane</location>
        <topology evidence="1">Multi-pass membrane protein</topology>
    </subcellularLocation>
</comment>
<dbReference type="InterPro" id="IPR046342">
    <property type="entry name" value="CBS_dom_sf"/>
</dbReference>
<dbReference type="InterPro" id="IPR014743">
    <property type="entry name" value="Cl-channel_core"/>
</dbReference>
<dbReference type="SUPFAM" id="SSF81340">
    <property type="entry name" value="Clc chloride channel"/>
    <property type="match status" value="1"/>
</dbReference>
<evidence type="ECO:0000256" key="8">
    <source>
        <dbReference type="ARBA" id="ARBA00023214"/>
    </source>
</evidence>
<dbReference type="PANTHER" id="PTHR43427:SF6">
    <property type="entry name" value="CHLORIDE CHANNEL PROTEIN CLC-E"/>
    <property type="match status" value="1"/>
</dbReference>
<evidence type="ECO:0000256" key="3">
    <source>
        <dbReference type="ARBA" id="ARBA00022692"/>
    </source>
</evidence>
<dbReference type="PROSITE" id="PS51371">
    <property type="entry name" value="CBS"/>
    <property type="match status" value="1"/>
</dbReference>
<dbReference type="InterPro" id="IPR050368">
    <property type="entry name" value="ClC-type_chloride_channel"/>
</dbReference>
<evidence type="ECO:0000256" key="2">
    <source>
        <dbReference type="ARBA" id="ARBA00022448"/>
    </source>
</evidence>
<feature type="transmembrane region" description="Helical" evidence="11">
    <location>
        <begin position="165"/>
        <end position="189"/>
    </location>
</feature>
<evidence type="ECO:0000313" key="13">
    <source>
        <dbReference type="EMBL" id="MBF8177351.1"/>
    </source>
</evidence>
<evidence type="ECO:0000256" key="6">
    <source>
        <dbReference type="ARBA" id="ARBA00023136"/>
    </source>
</evidence>
<keyword evidence="2" id="KW-0813">Transport</keyword>
<feature type="transmembrane region" description="Helical" evidence="11">
    <location>
        <begin position="396"/>
        <end position="415"/>
    </location>
</feature>
<evidence type="ECO:0000256" key="5">
    <source>
        <dbReference type="ARBA" id="ARBA00023065"/>
    </source>
</evidence>
<dbReference type="Gene3D" id="1.10.3080.10">
    <property type="entry name" value="Clc chloride channel"/>
    <property type="match status" value="1"/>
</dbReference>
<feature type="transmembrane region" description="Helical" evidence="11">
    <location>
        <begin position="363"/>
        <end position="390"/>
    </location>
</feature>